<evidence type="ECO:0000256" key="5">
    <source>
        <dbReference type="ARBA" id="ARBA00023136"/>
    </source>
</evidence>
<feature type="transmembrane region" description="Helical" evidence="7">
    <location>
        <begin position="315"/>
        <end position="338"/>
    </location>
</feature>
<feature type="region of interest" description="Disordered" evidence="6">
    <location>
        <begin position="1"/>
        <end position="28"/>
    </location>
</feature>
<feature type="transmembrane region" description="Helical" evidence="7">
    <location>
        <begin position="273"/>
        <end position="294"/>
    </location>
</feature>
<dbReference type="PATRIC" id="fig|1125724.3.peg.1376"/>
<dbReference type="RefSeq" id="WP_006888371.1">
    <property type="nucleotide sequence ID" value="NZ_AJJQ01000036.1"/>
</dbReference>
<evidence type="ECO:0000256" key="7">
    <source>
        <dbReference type="SAM" id="Phobius"/>
    </source>
</evidence>
<proteinExistence type="predicted"/>
<organism evidence="8 9">
    <name type="scientific">Rothia aeria F0474</name>
    <dbReference type="NCBI Taxonomy" id="1125724"/>
    <lineage>
        <taxon>Bacteria</taxon>
        <taxon>Bacillati</taxon>
        <taxon>Actinomycetota</taxon>
        <taxon>Actinomycetes</taxon>
        <taxon>Micrococcales</taxon>
        <taxon>Micrococcaceae</taxon>
        <taxon>Rothia</taxon>
    </lineage>
</organism>
<evidence type="ECO:0000256" key="6">
    <source>
        <dbReference type="SAM" id="MobiDB-lite"/>
    </source>
</evidence>
<feature type="transmembrane region" description="Helical" evidence="7">
    <location>
        <begin position="240"/>
        <end position="261"/>
    </location>
</feature>
<protein>
    <submittedName>
        <fullName evidence="8">Membrane protein</fullName>
    </submittedName>
</protein>
<comment type="subcellular location">
    <subcellularLocation>
        <location evidence="1">Cell membrane</location>
        <topology evidence="1">Multi-pass membrane protein</topology>
    </subcellularLocation>
</comment>
<evidence type="ECO:0000256" key="4">
    <source>
        <dbReference type="ARBA" id="ARBA00022989"/>
    </source>
</evidence>
<evidence type="ECO:0000313" key="9">
    <source>
        <dbReference type="Proteomes" id="UP000004863"/>
    </source>
</evidence>
<dbReference type="OrthoDB" id="4771963at2"/>
<evidence type="ECO:0000256" key="3">
    <source>
        <dbReference type="ARBA" id="ARBA00022692"/>
    </source>
</evidence>
<name>I0URX7_9MICC</name>
<reference evidence="8" key="1">
    <citation type="submission" date="2012-03" db="EMBL/GenBank/DDBJ databases">
        <authorList>
            <person name="Durkin A.S."/>
            <person name="McCorrison J."/>
            <person name="Torralba M."/>
            <person name="Gillis M."/>
            <person name="Methe B."/>
            <person name="Sutton G."/>
            <person name="Nelson K.E."/>
        </authorList>
    </citation>
    <scope>NUCLEOTIDE SEQUENCE [LARGE SCALE GENOMIC DNA]</scope>
    <source>
        <strain evidence="8">F0474</strain>
    </source>
</reference>
<keyword evidence="4 7" id="KW-1133">Transmembrane helix</keyword>
<feature type="transmembrane region" description="Helical" evidence="7">
    <location>
        <begin position="70"/>
        <end position="87"/>
    </location>
</feature>
<feature type="transmembrane region" description="Helical" evidence="7">
    <location>
        <begin position="169"/>
        <end position="194"/>
    </location>
</feature>
<dbReference type="InterPro" id="IPR050833">
    <property type="entry name" value="Poly_Biosynth_Transport"/>
</dbReference>
<feature type="transmembrane region" description="Helical" evidence="7">
    <location>
        <begin position="38"/>
        <end position="58"/>
    </location>
</feature>
<sequence>MAGAKNTPQDDPAPEDITSENTDQQGTAGGTISRYQSMALLASSVLTALATLGVTIIAHRSLLETHLTEFLLFWSALFAVTGIITGIQPEVTRAVGAARRDGIYRVRVVYVAGAFGLLAGILVVLTSPLWAPKQMPISMPWAVGAMAAGVFFYALQAAMSGASAGRDSWYLFAGIGALESAGRLVLMLLAALMIPSIAGLEVATVAPMMLWILLALFLPGGRKAWVARADIDVKQFSMNLIWSFLSSASAAVLMMGFPNILKESEANQDDYTKVVLGTLILAISITRSPIMIPLQAFQGVAVSAFLKQQHRPIAAFIKPAAAVLGIGAAGAGAAYLIGPLLFRLIYPPKPETQAVYDHVITGAVLGILVFGSAMLALVTLSGNMVLAINRHRAYVAGWAVAAVVAIAAAFLVPLPLVGRALVALYAGPLSGFIVHVTAMRIHARSAAQALSEGEALREILVEGTSRDETH</sequence>
<keyword evidence="3 7" id="KW-0812">Transmembrane</keyword>
<dbReference type="PANTHER" id="PTHR30250">
    <property type="entry name" value="PST FAMILY PREDICTED COLANIC ACID TRANSPORTER"/>
    <property type="match status" value="1"/>
</dbReference>
<feature type="transmembrane region" description="Helical" evidence="7">
    <location>
        <begin position="200"/>
        <end position="219"/>
    </location>
</feature>
<feature type="transmembrane region" description="Helical" evidence="7">
    <location>
        <begin position="137"/>
        <end position="157"/>
    </location>
</feature>
<dbReference type="PANTHER" id="PTHR30250:SF11">
    <property type="entry name" value="O-ANTIGEN TRANSPORTER-RELATED"/>
    <property type="match status" value="1"/>
</dbReference>
<gene>
    <name evidence="8" type="ORF">HMPREF1324_0097</name>
</gene>
<accession>I0URX7</accession>
<keyword evidence="2" id="KW-1003">Cell membrane</keyword>
<dbReference type="EMBL" id="AJJQ01000036">
    <property type="protein sequence ID" value="EID50630.1"/>
    <property type="molecule type" value="Genomic_DNA"/>
</dbReference>
<dbReference type="AlphaFoldDB" id="I0URX7"/>
<comment type="caution">
    <text evidence="8">The sequence shown here is derived from an EMBL/GenBank/DDBJ whole genome shotgun (WGS) entry which is preliminary data.</text>
</comment>
<feature type="transmembrane region" description="Helical" evidence="7">
    <location>
        <begin position="358"/>
        <end position="381"/>
    </location>
</feature>
<dbReference type="GO" id="GO:0005886">
    <property type="term" value="C:plasma membrane"/>
    <property type="evidence" value="ECO:0007669"/>
    <property type="project" value="UniProtKB-SubCell"/>
</dbReference>
<feature type="transmembrane region" description="Helical" evidence="7">
    <location>
        <begin position="393"/>
        <end position="414"/>
    </location>
</feature>
<keyword evidence="5 7" id="KW-0472">Membrane</keyword>
<evidence type="ECO:0000256" key="1">
    <source>
        <dbReference type="ARBA" id="ARBA00004651"/>
    </source>
</evidence>
<feature type="transmembrane region" description="Helical" evidence="7">
    <location>
        <begin position="420"/>
        <end position="438"/>
    </location>
</feature>
<evidence type="ECO:0000313" key="8">
    <source>
        <dbReference type="EMBL" id="EID50630.1"/>
    </source>
</evidence>
<evidence type="ECO:0000256" key="2">
    <source>
        <dbReference type="ARBA" id="ARBA00022475"/>
    </source>
</evidence>
<keyword evidence="9" id="KW-1185">Reference proteome</keyword>
<dbReference type="Proteomes" id="UP000004863">
    <property type="component" value="Unassembled WGS sequence"/>
</dbReference>
<feature type="transmembrane region" description="Helical" evidence="7">
    <location>
        <begin position="108"/>
        <end position="131"/>
    </location>
</feature>